<keyword evidence="16" id="KW-1185">Reference proteome</keyword>
<feature type="transmembrane region" description="Helical" evidence="13">
    <location>
        <begin position="280"/>
        <end position="301"/>
    </location>
</feature>
<evidence type="ECO:0000256" key="3">
    <source>
        <dbReference type="ARBA" id="ARBA00022538"/>
    </source>
</evidence>
<evidence type="ECO:0000313" key="16">
    <source>
        <dbReference type="Proteomes" id="UP000308199"/>
    </source>
</evidence>
<keyword evidence="10 13" id="KW-0472">Membrane</keyword>
<dbReference type="OrthoDB" id="415460at2759"/>
<feature type="region of interest" description="Disordered" evidence="12">
    <location>
        <begin position="416"/>
        <end position="459"/>
    </location>
</feature>
<dbReference type="PANTHER" id="PTHR11537">
    <property type="entry name" value="VOLTAGE-GATED POTASSIUM CHANNEL"/>
    <property type="match status" value="1"/>
</dbReference>
<feature type="domain" description="Ion transport" evidence="14">
    <location>
        <begin position="71"/>
        <end position="303"/>
    </location>
</feature>
<feature type="transmembrane region" description="Helical" evidence="13">
    <location>
        <begin position="205"/>
        <end position="227"/>
    </location>
</feature>
<evidence type="ECO:0000256" key="2">
    <source>
        <dbReference type="ARBA" id="ARBA00022448"/>
    </source>
</evidence>
<evidence type="ECO:0000256" key="10">
    <source>
        <dbReference type="ARBA" id="ARBA00023136"/>
    </source>
</evidence>
<keyword evidence="2" id="KW-0813">Transport</keyword>
<dbReference type="GO" id="GO:0005249">
    <property type="term" value="F:voltage-gated potassium channel activity"/>
    <property type="evidence" value="ECO:0007669"/>
    <property type="project" value="InterPro"/>
</dbReference>
<evidence type="ECO:0000256" key="4">
    <source>
        <dbReference type="ARBA" id="ARBA00022692"/>
    </source>
</evidence>
<dbReference type="EMBL" id="SGPK01000075">
    <property type="protein sequence ID" value="THH09104.1"/>
    <property type="molecule type" value="Genomic_DNA"/>
</dbReference>
<protein>
    <recommendedName>
        <fullName evidence="14">Ion transport domain-containing protein</fullName>
    </recommendedName>
</protein>
<evidence type="ECO:0000256" key="12">
    <source>
        <dbReference type="SAM" id="MobiDB-lite"/>
    </source>
</evidence>
<dbReference type="PANTHER" id="PTHR11537:SF254">
    <property type="entry name" value="POTASSIUM VOLTAGE-GATED CHANNEL PROTEIN SHAB"/>
    <property type="match status" value="1"/>
</dbReference>
<dbReference type="Gene3D" id="1.20.120.350">
    <property type="entry name" value="Voltage-gated potassium channels. Chain C"/>
    <property type="match status" value="1"/>
</dbReference>
<keyword evidence="7" id="KW-0630">Potassium</keyword>
<evidence type="ECO:0000256" key="1">
    <source>
        <dbReference type="ARBA" id="ARBA00004141"/>
    </source>
</evidence>
<name>A0A4S4LBM5_9AGAM</name>
<dbReference type="InterPro" id="IPR027359">
    <property type="entry name" value="Volt_channel_dom_sf"/>
</dbReference>
<sequence length="459" mass="50575">MLRAGTSARADAAAPDAELEVEMQSFNFFPHATSSFDPDDRAIDLRTIHPAWKRNLHELLEHPNASTAAFTVHVAITSLILFSAVVTVLETIPAFHSTSPSVWFGIETGLVALFTVEYIARALAWSSSWTLLMGWSLSFFGIIDLLAIMPYYIELLIGVDTSVMFRFSILRTFRLLRVFRAFRTNNTITLTIEVMYLSVKRSQHALLALGFFLLMFLVVFSTVLYFAERGTWDPILETFIDADGEPSQFSSIPAAAWFVLVTITTVGYGEITPRSFLGRLLTVPLLVCGLLLIALPSFVLGREFSVLWDRMGGNAEADFEDVRERRKEVDIDQSSTAVLTMQVGDLQEALDAQGLMLRQLLTAIEGDSQRPPPDVDVDLGENGKYLRPDKLISLRSPRKPNGNTVLWDSNESLAPSAAVPTSISVPASMSAPVSPNSRRKMKPKGKGRASLGSAPSGLL</sequence>
<keyword evidence="6" id="KW-0851">Voltage-gated channel</keyword>
<dbReference type="FunFam" id="1.10.287.70:FF:000097">
    <property type="entry name" value="Potassium voltage-gated channel subfamily G member 3"/>
    <property type="match status" value="1"/>
</dbReference>
<feature type="compositionally biased region" description="Low complexity" evidence="12">
    <location>
        <begin position="422"/>
        <end position="436"/>
    </location>
</feature>
<evidence type="ECO:0000256" key="13">
    <source>
        <dbReference type="SAM" id="Phobius"/>
    </source>
</evidence>
<evidence type="ECO:0000256" key="8">
    <source>
        <dbReference type="ARBA" id="ARBA00022989"/>
    </source>
</evidence>
<organism evidence="15 16">
    <name type="scientific">Phellinidium pouzarii</name>
    <dbReference type="NCBI Taxonomy" id="167371"/>
    <lineage>
        <taxon>Eukaryota</taxon>
        <taxon>Fungi</taxon>
        <taxon>Dikarya</taxon>
        <taxon>Basidiomycota</taxon>
        <taxon>Agaricomycotina</taxon>
        <taxon>Agaricomycetes</taxon>
        <taxon>Hymenochaetales</taxon>
        <taxon>Hymenochaetaceae</taxon>
        <taxon>Phellinidium</taxon>
    </lineage>
</organism>
<dbReference type="Proteomes" id="UP000308199">
    <property type="component" value="Unassembled WGS sequence"/>
</dbReference>
<dbReference type="PRINTS" id="PR00169">
    <property type="entry name" value="KCHANNEL"/>
</dbReference>
<dbReference type="InterPro" id="IPR005821">
    <property type="entry name" value="Ion_trans_dom"/>
</dbReference>
<proteinExistence type="predicted"/>
<keyword evidence="8 13" id="KW-1133">Transmembrane helix</keyword>
<evidence type="ECO:0000256" key="7">
    <source>
        <dbReference type="ARBA" id="ARBA00022958"/>
    </source>
</evidence>
<evidence type="ECO:0000256" key="5">
    <source>
        <dbReference type="ARBA" id="ARBA00022826"/>
    </source>
</evidence>
<dbReference type="SUPFAM" id="SSF81324">
    <property type="entry name" value="Voltage-gated potassium channels"/>
    <property type="match status" value="1"/>
</dbReference>
<dbReference type="Gene3D" id="1.10.287.70">
    <property type="match status" value="1"/>
</dbReference>
<accession>A0A4S4LBM5</accession>
<feature type="transmembrane region" description="Helical" evidence="13">
    <location>
        <begin position="68"/>
        <end position="89"/>
    </location>
</feature>
<evidence type="ECO:0000259" key="14">
    <source>
        <dbReference type="Pfam" id="PF00520"/>
    </source>
</evidence>
<keyword evidence="5" id="KW-0631">Potassium channel</keyword>
<keyword evidence="4 13" id="KW-0812">Transmembrane</keyword>
<dbReference type="GO" id="GO:0008076">
    <property type="term" value="C:voltage-gated potassium channel complex"/>
    <property type="evidence" value="ECO:0007669"/>
    <property type="project" value="InterPro"/>
</dbReference>
<evidence type="ECO:0000256" key="9">
    <source>
        <dbReference type="ARBA" id="ARBA00023065"/>
    </source>
</evidence>
<evidence type="ECO:0000256" key="6">
    <source>
        <dbReference type="ARBA" id="ARBA00022882"/>
    </source>
</evidence>
<evidence type="ECO:0000256" key="11">
    <source>
        <dbReference type="ARBA" id="ARBA00023303"/>
    </source>
</evidence>
<feature type="compositionally biased region" description="Basic residues" evidence="12">
    <location>
        <begin position="437"/>
        <end position="447"/>
    </location>
</feature>
<reference evidence="15 16" key="1">
    <citation type="submission" date="2019-02" db="EMBL/GenBank/DDBJ databases">
        <title>Genome sequencing of the rare red list fungi Phellinidium pouzarii.</title>
        <authorList>
            <person name="Buettner E."/>
            <person name="Kellner H."/>
        </authorList>
    </citation>
    <scope>NUCLEOTIDE SEQUENCE [LARGE SCALE GENOMIC DNA]</scope>
    <source>
        <strain evidence="15 16">DSM 108285</strain>
    </source>
</reference>
<keyword evidence="9" id="KW-0406">Ion transport</keyword>
<feature type="transmembrane region" description="Helical" evidence="13">
    <location>
        <begin position="247"/>
        <end position="268"/>
    </location>
</feature>
<comment type="subcellular location">
    <subcellularLocation>
        <location evidence="1">Membrane</location>
        <topology evidence="1">Multi-pass membrane protein</topology>
    </subcellularLocation>
</comment>
<feature type="transmembrane region" description="Helical" evidence="13">
    <location>
        <begin position="101"/>
        <end position="120"/>
    </location>
</feature>
<dbReference type="GO" id="GO:0001508">
    <property type="term" value="P:action potential"/>
    <property type="evidence" value="ECO:0007669"/>
    <property type="project" value="TreeGrafter"/>
</dbReference>
<dbReference type="InterPro" id="IPR028325">
    <property type="entry name" value="VG_K_chnl"/>
</dbReference>
<gene>
    <name evidence="15" type="ORF">EW145_g2253</name>
</gene>
<feature type="transmembrane region" description="Helical" evidence="13">
    <location>
        <begin position="132"/>
        <end position="149"/>
    </location>
</feature>
<evidence type="ECO:0000313" key="15">
    <source>
        <dbReference type="EMBL" id="THH09104.1"/>
    </source>
</evidence>
<keyword evidence="11" id="KW-0407">Ion channel</keyword>
<keyword evidence="3" id="KW-0633">Potassium transport</keyword>
<comment type="caution">
    <text evidence="15">The sequence shown here is derived from an EMBL/GenBank/DDBJ whole genome shotgun (WGS) entry which is preliminary data.</text>
</comment>
<dbReference type="Pfam" id="PF00520">
    <property type="entry name" value="Ion_trans"/>
    <property type="match status" value="1"/>
</dbReference>
<dbReference type="AlphaFoldDB" id="A0A4S4LBM5"/>